<accession>A0A0N9E6S2</accession>
<reference evidence="2 4" key="2">
    <citation type="submission" date="2020-07" db="EMBL/GenBank/DDBJ databases">
        <authorList>
            <person name="Huang X."/>
        </authorList>
    </citation>
    <scope>NUCLEOTIDE SEQUENCE [LARGE SCALE GENOMIC DNA]</scope>
    <source>
        <strain evidence="2">HF-AH-2020</strain>
    </source>
</reference>
<evidence type="ECO:0000313" key="1">
    <source>
        <dbReference type="EMBL" id="ALF39430.1"/>
    </source>
</evidence>
<name>A0A0N9E6S2_9ADEN</name>
<sequence length="204" mass="22812">MSNTHPVYIQLTTHSYRINDRLVRNGPLLDLCGNDSIIPMSVAYALARWACTPDCNYLYLAGPVGSGADALLNCLMQSLRGAPDVKFSINYPITSYPFKQVIRVVDLNVQVTTYWHERSIIQFVNQYVGEIPTPKQLGAFILAVGNHKGPSAVFRCQNPDGIICHNEDVKCTVCSLPMWEFCPFMIDIDYDVEDDSEDEGIVCV</sequence>
<protein>
    <submittedName>
        <fullName evidence="1">ORF52</fullName>
    </submittedName>
</protein>
<proteinExistence type="predicted"/>
<evidence type="ECO:0000313" key="3">
    <source>
        <dbReference type="Proteomes" id="UP000138880"/>
    </source>
</evidence>
<evidence type="ECO:0000313" key="2">
    <source>
        <dbReference type="EMBL" id="QNN30763.1"/>
    </source>
</evidence>
<dbReference type="Proteomes" id="UP000516061">
    <property type="component" value="Segment"/>
</dbReference>
<evidence type="ECO:0000313" key="4">
    <source>
        <dbReference type="Proteomes" id="UP000516061"/>
    </source>
</evidence>
<reference evidence="1 3" key="1">
    <citation type="submission" date="2015-04" db="EMBL/GenBank/DDBJ databases">
        <title>Emerging duck adenovirus 2 in Guangdong,China,2014.</title>
        <authorList>
            <person name="Zhang X."/>
            <person name="Zhou Z."/>
            <person name="Xie Q."/>
        </authorList>
    </citation>
    <scope>NUCLEOTIDE SEQUENCE [LARGE SCALE GENOMIC DNA]</scope>
    <source>
        <strain evidence="1">CH-GD-12-2014</strain>
    </source>
</reference>
<organism evidence="1 3">
    <name type="scientific">Duck adenovirus 2</name>
    <dbReference type="NCBI Taxonomy" id="1520006"/>
    <lineage>
        <taxon>Viruses</taxon>
        <taxon>Varidnaviria</taxon>
        <taxon>Bamfordvirae</taxon>
        <taxon>Preplasmiviricota</taxon>
        <taxon>Polisuviricotina</taxon>
        <taxon>Pharingeaviricetes</taxon>
        <taxon>Rowavirales</taxon>
        <taxon>Adenoviridae</taxon>
        <taxon>Aviadenovirus</taxon>
        <taxon>Aviadenovirus anatis</taxon>
        <taxon>Duck aviadenovirus B</taxon>
    </lineage>
</organism>
<dbReference type="EMBL" id="KR135164">
    <property type="protein sequence ID" value="ALF39430.1"/>
    <property type="molecule type" value="Genomic_DNA"/>
</dbReference>
<dbReference type="Proteomes" id="UP000138880">
    <property type="component" value="Segment"/>
</dbReference>
<dbReference type="EMBL" id="MT792736">
    <property type="protein sequence ID" value="QNN30763.1"/>
    <property type="molecule type" value="Genomic_DNA"/>
</dbReference>